<organism evidence="1 2">
    <name type="scientific">Adhaeribacter radiodurans</name>
    <dbReference type="NCBI Taxonomy" id="2745197"/>
    <lineage>
        <taxon>Bacteria</taxon>
        <taxon>Pseudomonadati</taxon>
        <taxon>Bacteroidota</taxon>
        <taxon>Cytophagia</taxon>
        <taxon>Cytophagales</taxon>
        <taxon>Hymenobacteraceae</taxon>
        <taxon>Adhaeribacter</taxon>
    </lineage>
</organism>
<evidence type="ECO:0000313" key="1">
    <source>
        <dbReference type="EMBL" id="QMU27675.1"/>
    </source>
</evidence>
<dbReference type="KEGG" id="add:HUW48_06265"/>
<gene>
    <name evidence="1" type="ORF">HUW48_06265</name>
</gene>
<reference evidence="1 2" key="1">
    <citation type="submission" date="2020-08" db="EMBL/GenBank/DDBJ databases">
        <title>Adhaeribacter dokdonensis sp. nov., isolated from the rhizosphere of Elymus tsukushiensis, a plant native to the Dokdo Islands, Republic of Korea.</title>
        <authorList>
            <person name="Ghim S.Y."/>
        </authorList>
    </citation>
    <scope>NUCLEOTIDE SEQUENCE [LARGE SCALE GENOMIC DNA]</scope>
    <source>
        <strain evidence="1 2">KUDC8001</strain>
    </source>
</reference>
<protein>
    <submittedName>
        <fullName evidence="1">Uncharacterized protein</fullName>
    </submittedName>
</protein>
<dbReference type="Proteomes" id="UP000514509">
    <property type="component" value="Chromosome"/>
</dbReference>
<keyword evidence="2" id="KW-1185">Reference proteome</keyword>
<dbReference type="AlphaFoldDB" id="A0A7L7L505"/>
<dbReference type="RefSeq" id="WP_182414870.1">
    <property type="nucleotide sequence ID" value="NZ_CP055153.1"/>
</dbReference>
<proteinExistence type="predicted"/>
<accession>A0A7L7L505</accession>
<dbReference type="EMBL" id="CP055153">
    <property type="protein sequence ID" value="QMU27675.1"/>
    <property type="molecule type" value="Genomic_DNA"/>
</dbReference>
<evidence type="ECO:0000313" key="2">
    <source>
        <dbReference type="Proteomes" id="UP000514509"/>
    </source>
</evidence>
<name>A0A7L7L505_9BACT</name>
<sequence length="178" mass="21238">MDDKEERKERIKLLRRQEDRKHRLPSLINYLSIIADREILENEVLTLEEIDNYNISVNCSDFDFNYLNISFPQERAQDLLDKLQVLANELEGRNFLTLPQWADIAVMKVKADLVLLKFQELIDLDKNSIYVYDLNYQNGLWIDLYSEYWYLDGSAKLRQILELRIFGKEWMKKVAASL</sequence>